<name>A0A6A4ILG9_9AGAR</name>
<dbReference type="OrthoDB" id="445357at2759"/>
<gene>
    <name evidence="3" type="ORF">BT96DRAFT_913204</name>
</gene>
<feature type="domain" description="SAP" evidence="2">
    <location>
        <begin position="30"/>
        <end position="64"/>
    </location>
</feature>
<protein>
    <recommendedName>
        <fullName evidence="2">SAP domain-containing protein</fullName>
    </recommendedName>
</protein>
<dbReference type="InterPro" id="IPR003034">
    <property type="entry name" value="SAP_dom"/>
</dbReference>
<accession>A0A6A4ILG9</accession>
<dbReference type="SMART" id="SM00513">
    <property type="entry name" value="SAP"/>
    <property type="match status" value="1"/>
</dbReference>
<evidence type="ECO:0000313" key="3">
    <source>
        <dbReference type="EMBL" id="KAE9409697.1"/>
    </source>
</evidence>
<dbReference type="PROSITE" id="PS50800">
    <property type="entry name" value="SAP"/>
    <property type="match status" value="1"/>
</dbReference>
<feature type="region of interest" description="Disordered" evidence="1">
    <location>
        <begin position="69"/>
        <end position="95"/>
    </location>
</feature>
<dbReference type="InterPro" id="IPR036361">
    <property type="entry name" value="SAP_dom_sf"/>
</dbReference>
<evidence type="ECO:0000259" key="2">
    <source>
        <dbReference type="PROSITE" id="PS50800"/>
    </source>
</evidence>
<proteinExistence type="predicted"/>
<evidence type="ECO:0000256" key="1">
    <source>
        <dbReference type="SAM" id="MobiDB-lite"/>
    </source>
</evidence>
<dbReference type="Pfam" id="PF02037">
    <property type="entry name" value="SAP"/>
    <property type="match status" value="1"/>
</dbReference>
<dbReference type="AlphaFoldDB" id="A0A6A4ILG9"/>
<dbReference type="Gene3D" id="1.10.720.30">
    <property type="entry name" value="SAP domain"/>
    <property type="match status" value="1"/>
</dbReference>
<evidence type="ECO:0000313" key="4">
    <source>
        <dbReference type="Proteomes" id="UP000799118"/>
    </source>
</evidence>
<organism evidence="3 4">
    <name type="scientific">Gymnopus androsaceus JB14</name>
    <dbReference type="NCBI Taxonomy" id="1447944"/>
    <lineage>
        <taxon>Eukaryota</taxon>
        <taxon>Fungi</taxon>
        <taxon>Dikarya</taxon>
        <taxon>Basidiomycota</taxon>
        <taxon>Agaricomycotina</taxon>
        <taxon>Agaricomycetes</taxon>
        <taxon>Agaricomycetidae</taxon>
        <taxon>Agaricales</taxon>
        <taxon>Marasmiineae</taxon>
        <taxon>Omphalotaceae</taxon>
        <taxon>Gymnopus</taxon>
    </lineage>
</organism>
<reference evidence="3" key="1">
    <citation type="journal article" date="2019" name="Environ. Microbiol.">
        <title>Fungal ecological strategies reflected in gene transcription - a case study of two litter decomposers.</title>
        <authorList>
            <person name="Barbi F."/>
            <person name="Kohler A."/>
            <person name="Barry K."/>
            <person name="Baskaran P."/>
            <person name="Daum C."/>
            <person name="Fauchery L."/>
            <person name="Ihrmark K."/>
            <person name="Kuo A."/>
            <person name="LaButti K."/>
            <person name="Lipzen A."/>
            <person name="Morin E."/>
            <person name="Grigoriev I.V."/>
            <person name="Henrissat B."/>
            <person name="Lindahl B."/>
            <person name="Martin F."/>
        </authorList>
    </citation>
    <scope>NUCLEOTIDE SEQUENCE</scope>
    <source>
        <strain evidence="3">JB14</strain>
    </source>
</reference>
<dbReference type="EMBL" id="ML769387">
    <property type="protein sequence ID" value="KAE9409697.1"/>
    <property type="molecule type" value="Genomic_DNA"/>
</dbReference>
<dbReference type="Proteomes" id="UP000799118">
    <property type="component" value="Unassembled WGS sequence"/>
</dbReference>
<sequence length="221" mass="23807">MLRLLGSPALRSVSQPRRSFVSAVLLSRNWDKLTVSDLKNEARSLGLSPSGNKRALISRIQEHEKSLSSVAISSTTKVSNPPEIQPVGGKEGETPGIPLTSQAAAPKPSFLSVALPDLNYDDPEPAVQIPYTFDNLVLSTPAVESEPEPAMPKMVVIGGEETYGGASPTHNLHDDTISAEESTTTTSTVQRGKGAIWDDMAEDMGIPHIRDLKKVYFKIFA</sequence>
<feature type="compositionally biased region" description="Polar residues" evidence="1">
    <location>
        <begin position="69"/>
        <end position="79"/>
    </location>
</feature>
<keyword evidence="4" id="KW-1185">Reference proteome</keyword>
<dbReference type="SUPFAM" id="SSF68906">
    <property type="entry name" value="SAP domain"/>
    <property type="match status" value="1"/>
</dbReference>